<keyword evidence="5" id="KW-0805">Transcription regulation</keyword>
<dbReference type="InterPro" id="IPR036236">
    <property type="entry name" value="Znf_C2H2_sf"/>
</dbReference>
<evidence type="ECO:0000256" key="1">
    <source>
        <dbReference type="ARBA" id="ARBA00004123"/>
    </source>
</evidence>
<evidence type="ECO:0000256" key="7">
    <source>
        <dbReference type="ARBA" id="ARBA00023242"/>
    </source>
</evidence>
<feature type="compositionally biased region" description="Basic residues" evidence="9">
    <location>
        <begin position="83"/>
        <end position="92"/>
    </location>
</feature>
<dbReference type="AlphaFoldDB" id="A0AAV2FMW0"/>
<keyword evidence="12" id="KW-1185">Reference proteome</keyword>
<keyword evidence="2" id="KW-0479">Metal-binding</keyword>
<feature type="domain" description="C2H2-type" evidence="10">
    <location>
        <begin position="63"/>
        <end position="90"/>
    </location>
</feature>
<keyword evidence="3 8" id="KW-0863">Zinc-finger</keyword>
<dbReference type="PANTHER" id="PTHR45801:SF94">
    <property type="entry name" value="ZINC FINGER PROTEIN 10"/>
    <property type="match status" value="1"/>
</dbReference>
<evidence type="ECO:0000256" key="4">
    <source>
        <dbReference type="ARBA" id="ARBA00022833"/>
    </source>
</evidence>
<dbReference type="Pfam" id="PF13912">
    <property type="entry name" value="zf-C2H2_6"/>
    <property type="match status" value="1"/>
</dbReference>
<evidence type="ECO:0000256" key="9">
    <source>
        <dbReference type="SAM" id="MobiDB-lite"/>
    </source>
</evidence>
<dbReference type="Proteomes" id="UP001497516">
    <property type="component" value="Chromosome 7"/>
</dbReference>
<keyword evidence="7" id="KW-0539">Nucleus</keyword>
<dbReference type="SUPFAM" id="SSF57667">
    <property type="entry name" value="beta-beta-alpha zinc fingers"/>
    <property type="match status" value="1"/>
</dbReference>
<dbReference type="Gene3D" id="3.30.160.60">
    <property type="entry name" value="Classic Zinc Finger"/>
    <property type="match status" value="1"/>
</dbReference>
<feature type="region of interest" description="Disordered" evidence="9">
    <location>
        <begin position="80"/>
        <end position="234"/>
    </location>
</feature>
<name>A0AAV2FMW0_9ROSI</name>
<dbReference type="InterPro" id="IPR052426">
    <property type="entry name" value="Plant_dev_regulator"/>
</dbReference>
<keyword evidence="4" id="KW-0862">Zinc</keyword>
<evidence type="ECO:0000256" key="3">
    <source>
        <dbReference type="ARBA" id="ARBA00022771"/>
    </source>
</evidence>
<accession>A0AAV2FMW0</accession>
<dbReference type="PROSITE" id="PS50157">
    <property type="entry name" value="ZINC_FINGER_C2H2_2"/>
    <property type="match status" value="1"/>
</dbReference>
<feature type="compositionally biased region" description="Pro residues" evidence="9">
    <location>
        <begin position="144"/>
        <end position="154"/>
    </location>
</feature>
<evidence type="ECO:0000313" key="12">
    <source>
        <dbReference type="Proteomes" id="UP001497516"/>
    </source>
</evidence>
<organism evidence="11 12">
    <name type="scientific">Linum trigynum</name>
    <dbReference type="NCBI Taxonomy" id="586398"/>
    <lineage>
        <taxon>Eukaryota</taxon>
        <taxon>Viridiplantae</taxon>
        <taxon>Streptophyta</taxon>
        <taxon>Embryophyta</taxon>
        <taxon>Tracheophyta</taxon>
        <taxon>Spermatophyta</taxon>
        <taxon>Magnoliopsida</taxon>
        <taxon>eudicotyledons</taxon>
        <taxon>Gunneridae</taxon>
        <taxon>Pentapetalae</taxon>
        <taxon>rosids</taxon>
        <taxon>fabids</taxon>
        <taxon>Malpighiales</taxon>
        <taxon>Linaceae</taxon>
        <taxon>Linum</taxon>
    </lineage>
</organism>
<protein>
    <recommendedName>
        <fullName evidence="10">C2H2-type domain-containing protein</fullName>
    </recommendedName>
</protein>
<gene>
    <name evidence="11" type="ORF">LTRI10_LOCUS39255</name>
</gene>
<evidence type="ECO:0000313" key="11">
    <source>
        <dbReference type="EMBL" id="CAL1399058.1"/>
    </source>
</evidence>
<keyword evidence="6" id="KW-0804">Transcription</keyword>
<feature type="compositionally biased region" description="Polar residues" evidence="9">
    <location>
        <begin position="211"/>
        <end position="232"/>
    </location>
</feature>
<proteinExistence type="predicted"/>
<evidence type="ECO:0000259" key="10">
    <source>
        <dbReference type="PROSITE" id="PS50157"/>
    </source>
</evidence>
<dbReference type="InterPro" id="IPR013087">
    <property type="entry name" value="Znf_C2H2_type"/>
</dbReference>
<dbReference type="EMBL" id="OZ034820">
    <property type="protein sequence ID" value="CAL1399058.1"/>
    <property type="molecule type" value="Genomic_DNA"/>
</dbReference>
<reference evidence="11 12" key="1">
    <citation type="submission" date="2024-04" db="EMBL/GenBank/DDBJ databases">
        <authorList>
            <person name="Fracassetti M."/>
        </authorList>
    </citation>
    <scope>NUCLEOTIDE SEQUENCE [LARGE SCALE GENOMIC DNA]</scope>
</reference>
<evidence type="ECO:0000256" key="6">
    <source>
        <dbReference type="ARBA" id="ARBA00023163"/>
    </source>
</evidence>
<sequence length="284" mass="31761">MEKPPHYWMGLNNSTPHHLYLQQQPAPPPPRSCSSYDDSWEEQAFAEDASGALGGCIWPPRSYSCTFCRREFRSAQALGGHMNVHRRDRARLKQSPISPTAPADPPLQQNIPPPPSSSPSAGYQFQLNPCRKIHVPCASSNSPNPSPDPPPSSPPARVSADSSNSCSEKSFFPSAAEQEQINRKRRRIDETEKEEDIVARLKRRRRRIEENTTTSSSWSGSPFMSRPGLNSMSRHREDQLVVDMTKSSSTNHMNPAPPGGSWCLREELDLELRLGDRPPKVKSI</sequence>
<dbReference type="PANTHER" id="PTHR45801">
    <property type="entry name" value="OS07G0101800 PROTEIN"/>
    <property type="match status" value="1"/>
</dbReference>
<comment type="subcellular location">
    <subcellularLocation>
        <location evidence="1">Nucleus</location>
    </subcellularLocation>
</comment>
<evidence type="ECO:0000256" key="5">
    <source>
        <dbReference type="ARBA" id="ARBA00023015"/>
    </source>
</evidence>
<dbReference type="GO" id="GO:0005634">
    <property type="term" value="C:nucleus"/>
    <property type="evidence" value="ECO:0007669"/>
    <property type="project" value="UniProtKB-SubCell"/>
</dbReference>
<evidence type="ECO:0000256" key="8">
    <source>
        <dbReference type="PROSITE-ProRule" id="PRU00042"/>
    </source>
</evidence>
<dbReference type="GO" id="GO:0008270">
    <property type="term" value="F:zinc ion binding"/>
    <property type="evidence" value="ECO:0007669"/>
    <property type="project" value="UniProtKB-KW"/>
</dbReference>
<evidence type="ECO:0000256" key="2">
    <source>
        <dbReference type="ARBA" id="ARBA00022723"/>
    </source>
</evidence>
<dbReference type="PROSITE" id="PS00028">
    <property type="entry name" value="ZINC_FINGER_C2H2_1"/>
    <property type="match status" value="1"/>
</dbReference>